<dbReference type="InterPro" id="IPR002781">
    <property type="entry name" value="TM_pro_TauE-like"/>
</dbReference>
<comment type="subcellular location">
    <subcellularLocation>
        <location evidence="1 8">Cell membrane</location>
        <topology evidence="1 8">Multi-pass membrane protein</topology>
    </subcellularLocation>
</comment>
<evidence type="ECO:0000256" key="5">
    <source>
        <dbReference type="ARBA" id="ARBA00022692"/>
    </source>
</evidence>
<evidence type="ECO:0000313" key="10">
    <source>
        <dbReference type="EMBL" id="RXI29263.1"/>
    </source>
</evidence>
<dbReference type="EMBL" id="NXIG01000013">
    <property type="protein sequence ID" value="RXI29263.1"/>
    <property type="molecule type" value="Genomic_DNA"/>
</dbReference>
<evidence type="ECO:0000256" key="2">
    <source>
        <dbReference type="ARBA" id="ARBA00009142"/>
    </source>
</evidence>
<feature type="transmembrane region" description="Helical" evidence="8">
    <location>
        <begin position="157"/>
        <end position="180"/>
    </location>
</feature>
<keyword evidence="7 8" id="KW-0472">Membrane</keyword>
<evidence type="ECO:0000313" key="12">
    <source>
        <dbReference type="Proteomes" id="UP000290588"/>
    </source>
</evidence>
<feature type="transmembrane region" description="Helical" evidence="8">
    <location>
        <begin position="123"/>
        <end position="148"/>
    </location>
</feature>
<name>A0A347U719_9BACT</name>
<dbReference type="PANTHER" id="PTHR30269:SF37">
    <property type="entry name" value="MEMBRANE TRANSPORTER PROTEIN"/>
    <property type="match status" value="1"/>
</dbReference>
<dbReference type="EMBL" id="CP032097">
    <property type="protein sequence ID" value="AXX94647.1"/>
    <property type="molecule type" value="Genomic_DNA"/>
</dbReference>
<comment type="similarity">
    <text evidence="2 8">Belongs to the 4-toluene sulfonate uptake permease (TSUP) (TC 2.A.102) family.</text>
</comment>
<dbReference type="AlphaFoldDB" id="A0A347U719"/>
<evidence type="ECO:0000256" key="3">
    <source>
        <dbReference type="ARBA" id="ARBA00022448"/>
    </source>
</evidence>
<keyword evidence="6 8" id="KW-1133">Transmembrane helix</keyword>
<feature type="transmembrane region" description="Helical" evidence="8">
    <location>
        <begin position="216"/>
        <end position="233"/>
    </location>
</feature>
<gene>
    <name evidence="9" type="ORF">AELL_0969</name>
    <name evidence="10" type="ORF">CP962_11865</name>
</gene>
<dbReference type="Proteomes" id="UP000290588">
    <property type="component" value="Unassembled WGS sequence"/>
</dbReference>
<keyword evidence="5 8" id="KW-0812">Transmembrane</keyword>
<evidence type="ECO:0000256" key="8">
    <source>
        <dbReference type="RuleBase" id="RU363041"/>
    </source>
</evidence>
<keyword evidence="4 8" id="KW-1003">Cell membrane</keyword>
<evidence type="ECO:0000256" key="4">
    <source>
        <dbReference type="ARBA" id="ARBA00022475"/>
    </source>
</evidence>
<dbReference type="Pfam" id="PF01925">
    <property type="entry name" value="TauE"/>
    <property type="match status" value="1"/>
</dbReference>
<dbReference type="PANTHER" id="PTHR30269">
    <property type="entry name" value="TRANSMEMBRANE PROTEIN YFCA"/>
    <property type="match status" value="1"/>
</dbReference>
<proteinExistence type="inferred from homology"/>
<reference evidence="9 11" key="2">
    <citation type="submission" date="2018-08" db="EMBL/GenBank/DDBJ databases">
        <title>Complete genome of the Arcobacter ellisii type strain LMG 26155.</title>
        <authorList>
            <person name="Miller W.G."/>
            <person name="Yee E."/>
            <person name="Bono J.L."/>
        </authorList>
    </citation>
    <scope>NUCLEOTIDE SEQUENCE [LARGE SCALE GENOMIC DNA]</scope>
    <source>
        <strain evidence="9 11">LMG 26155</strain>
    </source>
</reference>
<dbReference type="RefSeq" id="WP_118916861.1">
    <property type="nucleotide sequence ID" value="NZ_CP032097.1"/>
</dbReference>
<evidence type="ECO:0000256" key="7">
    <source>
        <dbReference type="ARBA" id="ARBA00023136"/>
    </source>
</evidence>
<feature type="transmembrane region" description="Helical" evidence="8">
    <location>
        <begin position="186"/>
        <end position="204"/>
    </location>
</feature>
<reference evidence="10 12" key="1">
    <citation type="submission" date="2017-09" db="EMBL/GenBank/DDBJ databases">
        <title>Genomics of the genus Arcobacter.</title>
        <authorList>
            <person name="Perez-Cataluna A."/>
            <person name="Figueras M.J."/>
            <person name="Salas-Masso N."/>
        </authorList>
    </citation>
    <scope>NUCLEOTIDE SEQUENCE [LARGE SCALE GENOMIC DNA]</scope>
    <source>
        <strain evidence="10 12">CECT 7837</strain>
    </source>
</reference>
<dbReference type="KEGG" id="aell:AELL_0969"/>
<accession>A0A347U719</accession>
<dbReference type="OrthoDB" id="5339021at2"/>
<evidence type="ECO:0000313" key="9">
    <source>
        <dbReference type="EMBL" id="AXX94647.1"/>
    </source>
</evidence>
<evidence type="ECO:0000313" key="11">
    <source>
        <dbReference type="Proteomes" id="UP000262582"/>
    </source>
</evidence>
<dbReference type="InterPro" id="IPR052017">
    <property type="entry name" value="TSUP"/>
</dbReference>
<keyword evidence="3" id="KW-0813">Transport</keyword>
<evidence type="ECO:0000256" key="1">
    <source>
        <dbReference type="ARBA" id="ARBA00004651"/>
    </source>
</evidence>
<keyword evidence="11" id="KW-1185">Reference proteome</keyword>
<dbReference type="Proteomes" id="UP000262582">
    <property type="component" value="Chromosome"/>
</dbReference>
<feature type="transmembrane region" description="Helical" evidence="8">
    <location>
        <begin position="72"/>
        <end position="103"/>
    </location>
</feature>
<protein>
    <recommendedName>
        <fullName evidence="8">Probable membrane transporter protein</fullName>
    </recommendedName>
</protein>
<evidence type="ECO:0000256" key="6">
    <source>
        <dbReference type="ARBA" id="ARBA00022989"/>
    </source>
</evidence>
<organism evidence="10 12">
    <name type="scientific">Arcobacter ellisii</name>
    <dbReference type="NCBI Taxonomy" id="913109"/>
    <lineage>
        <taxon>Bacteria</taxon>
        <taxon>Pseudomonadati</taxon>
        <taxon>Campylobacterota</taxon>
        <taxon>Epsilonproteobacteria</taxon>
        <taxon>Campylobacterales</taxon>
        <taxon>Arcobacteraceae</taxon>
        <taxon>Arcobacter</taxon>
    </lineage>
</organism>
<dbReference type="GO" id="GO:0005886">
    <property type="term" value="C:plasma membrane"/>
    <property type="evidence" value="ECO:0007669"/>
    <property type="project" value="UniProtKB-SubCell"/>
</dbReference>
<sequence length="237" mass="25886">MTELILGVLTFLTSTVAGVVGIGGGMMLIAILPSFLPLNALIPVHGLTQMSSNFSRAVFGYKDVQYEVIPKFLLGSIVGIGIFAAIINFISLEYVPLFIGAYILLSLWSQKFNDKIKKFENYYIIGFFQTGLSIVVGATGPLTMTILLKDYKDKDKVVATGAALMSITHILKVFVFMYFGFVFFDYIGIIVAMIIGAVAGSWAGTQLRDKIDGKKFTIILKVLLTALAIKVIVDVFI</sequence>